<gene>
    <name evidence="1" type="primary">Tf2-6_37</name>
    <name evidence="1" type="ORF">TNIN_461121</name>
</gene>
<organism evidence="1 2">
    <name type="scientific">Trichonephila inaurata madagascariensis</name>
    <dbReference type="NCBI Taxonomy" id="2747483"/>
    <lineage>
        <taxon>Eukaryota</taxon>
        <taxon>Metazoa</taxon>
        <taxon>Ecdysozoa</taxon>
        <taxon>Arthropoda</taxon>
        <taxon>Chelicerata</taxon>
        <taxon>Arachnida</taxon>
        <taxon>Araneae</taxon>
        <taxon>Araneomorphae</taxon>
        <taxon>Entelegynae</taxon>
        <taxon>Araneoidea</taxon>
        <taxon>Nephilidae</taxon>
        <taxon>Trichonephila</taxon>
        <taxon>Trichonephila inaurata</taxon>
    </lineage>
</organism>
<reference evidence="1" key="1">
    <citation type="submission" date="2020-08" db="EMBL/GenBank/DDBJ databases">
        <title>Multicomponent nature underlies the extraordinary mechanical properties of spider dragline silk.</title>
        <authorList>
            <person name="Kono N."/>
            <person name="Nakamura H."/>
            <person name="Mori M."/>
            <person name="Yoshida Y."/>
            <person name="Ohtoshi R."/>
            <person name="Malay A.D."/>
            <person name="Moran D.A.P."/>
            <person name="Tomita M."/>
            <person name="Numata K."/>
            <person name="Arakawa K."/>
        </authorList>
    </citation>
    <scope>NUCLEOTIDE SEQUENCE</scope>
</reference>
<dbReference type="Proteomes" id="UP000886998">
    <property type="component" value="Unassembled WGS sequence"/>
</dbReference>
<keyword evidence="2" id="KW-1185">Reference proteome</keyword>
<evidence type="ECO:0000313" key="1">
    <source>
        <dbReference type="EMBL" id="GFS58085.1"/>
    </source>
</evidence>
<name>A0A8X6JCE2_9ARAC</name>
<dbReference type="SUPFAM" id="SSF53098">
    <property type="entry name" value="Ribonuclease H-like"/>
    <property type="match status" value="1"/>
</dbReference>
<dbReference type="AlphaFoldDB" id="A0A8X6JCE2"/>
<dbReference type="PANTHER" id="PTHR38681:SF1">
    <property type="entry name" value="RETROVIRUS-RELATED POL POLYPROTEIN FROM TRANSPOSON 412-LIKE PROTEIN"/>
    <property type="match status" value="1"/>
</dbReference>
<dbReference type="InterPro" id="IPR036397">
    <property type="entry name" value="RNaseH_sf"/>
</dbReference>
<dbReference type="OrthoDB" id="6434701at2759"/>
<proteinExistence type="predicted"/>
<comment type="caution">
    <text evidence="1">The sequence shown here is derived from an EMBL/GenBank/DDBJ whole genome shotgun (WGS) entry which is preliminary data.</text>
</comment>
<dbReference type="GO" id="GO:0003676">
    <property type="term" value="F:nucleic acid binding"/>
    <property type="evidence" value="ECO:0007669"/>
    <property type="project" value="InterPro"/>
</dbReference>
<dbReference type="Gene3D" id="3.30.420.10">
    <property type="entry name" value="Ribonuclease H-like superfamily/Ribonuclease H"/>
    <property type="match status" value="1"/>
</dbReference>
<evidence type="ECO:0000313" key="2">
    <source>
        <dbReference type="Proteomes" id="UP000886998"/>
    </source>
</evidence>
<dbReference type="PANTHER" id="PTHR38681">
    <property type="entry name" value="RETROVIRUS-RELATED POL POLYPROTEIN FROM TRANSPOSON 412-LIKE PROTEIN-RELATED"/>
    <property type="match status" value="1"/>
</dbReference>
<dbReference type="EMBL" id="BMAV01027302">
    <property type="protein sequence ID" value="GFS58085.1"/>
    <property type="molecule type" value="Genomic_DNA"/>
</dbReference>
<accession>A0A8X6JCE2</accession>
<dbReference type="InterPro" id="IPR012337">
    <property type="entry name" value="RNaseH-like_sf"/>
</dbReference>
<protein>
    <submittedName>
        <fullName evidence="1">Transposon Tf2-6 polyprotein</fullName>
    </submittedName>
</protein>
<sequence>MRELTNMMGSHRIYSASYHLQSNGMIERFHRHLKSAIIAHEDTGWSDILPIVLLGLRSAMKNDLKATSSQLVYGTFLRLPSDLMSSEFLQTSVTPTYVSNLITMMRKLSPISPDSHSCTKSYVHQSLSTCTHVFLRNDKIRLPLTPPYTGPHLVKSRSDKNFVICINNKNVTVTIDRCKPQLLNFQKILIHKRVVHKFRTTSHQATN</sequence>